<proteinExistence type="inferred from homology"/>
<feature type="transmembrane region" description="Helical" evidence="6">
    <location>
        <begin position="115"/>
        <end position="135"/>
    </location>
</feature>
<feature type="transmembrane region" description="Helical" evidence="6">
    <location>
        <begin position="200"/>
        <end position="220"/>
    </location>
</feature>
<evidence type="ECO:0000256" key="7">
    <source>
        <dbReference type="SAM" id="MobiDB-lite"/>
    </source>
</evidence>
<comment type="subcellular location">
    <subcellularLocation>
        <location evidence="6">Golgi apparatus membrane</location>
        <topology evidence="6">Multi-pass membrane protein</topology>
    </subcellularLocation>
    <subcellularLocation>
        <location evidence="1">Membrane</location>
        <topology evidence="1">Multi-pass membrane protein</topology>
    </subcellularLocation>
</comment>
<evidence type="ECO:0000256" key="3">
    <source>
        <dbReference type="ARBA" id="ARBA00022692"/>
    </source>
</evidence>
<feature type="transmembrane region" description="Helical" evidence="6">
    <location>
        <begin position="232"/>
        <end position="251"/>
    </location>
</feature>
<dbReference type="PANTHER" id="PTHR21236:SF1">
    <property type="entry name" value="PROTEIN YIPF6"/>
    <property type="match status" value="1"/>
</dbReference>
<organism evidence="9">
    <name type="scientific">Lichtheimia ramosa</name>
    <dbReference type="NCBI Taxonomy" id="688394"/>
    <lineage>
        <taxon>Eukaryota</taxon>
        <taxon>Fungi</taxon>
        <taxon>Fungi incertae sedis</taxon>
        <taxon>Mucoromycota</taxon>
        <taxon>Mucoromycotina</taxon>
        <taxon>Mucoromycetes</taxon>
        <taxon>Mucorales</taxon>
        <taxon>Lichtheimiaceae</taxon>
        <taxon>Lichtheimia</taxon>
    </lineage>
</organism>
<evidence type="ECO:0000256" key="1">
    <source>
        <dbReference type="ARBA" id="ARBA00004141"/>
    </source>
</evidence>
<keyword evidence="3 6" id="KW-0812">Transmembrane</keyword>
<gene>
    <name evidence="9" type="ORF">LRAMOSA08887</name>
</gene>
<evidence type="ECO:0000256" key="4">
    <source>
        <dbReference type="ARBA" id="ARBA00022989"/>
    </source>
</evidence>
<comment type="similarity">
    <text evidence="2 6">Belongs to the YIP1 family.</text>
</comment>
<dbReference type="OrthoDB" id="411251at2759"/>
<dbReference type="AlphaFoldDB" id="A0A077WGP6"/>
<keyword evidence="5 6" id="KW-0472">Membrane</keyword>
<dbReference type="PANTHER" id="PTHR21236">
    <property type="entry name" value="GOLGI MEMBRANE PROTEIN YIP1"/>
    <property type="match status" value="1"/>
</dbReference>
<sequence length="252" mass="27421">MLSSSNQNDAYDNPFASSSDREPLYVEPDLDLTGQSTSRAAKPSNENPFANVSGNIGSSTRPTQSTQPTQSFSYTGEDTLDEPVTTTILRDLKQVAKKLQQVLHPKGDRNVLRDWDLWGPLVLCLALAITLSGSAPGDQAVSIFTGVFVIVWIGAAVVTLNAKLLGGAVSFFQSVCVIGYCLFPLVAAAVVAIFVDLIWVRLPISIVSFLWSTYASVGFLSESEVHLRNRRALAVYPLCLFYFIIAWLVLIS</sequence>
<evidence type="ECO:0000256" key="2">
    <source>
        <dbReference type="ARBA" id="ARBA00010596"/>
    </source>
</evidence>
<feature type="compositionally biased region" description="Polar residues" evidence="7">
    <location>
        <begin position="33"/>
        <end position="57"/>
    </location>
</feature>
<dbReference type="Pfam" id="PF04893">
    <property type="entry name" value="Yip1"/>
    <property type="match status" value="1"/>
</dbReference>
<dbReference type="GO" id="GO:0000139">
    <property type="term" value="C:Golgi membrane"/>
    <property type="evidence" value="ECO:0007669"/>
    <property type="project" value="UniProtKB-SubCell"/>
</dbReference>
<feature type="region of interest" description="Disordered" evidence="7">
    <location>
        <begin position="1"/>
        <end position="78"/>
    </location>
</feature>
<name>A0A077WGP6_9FUNG</name>
<accession>A0A077WGP6</accession>
<reference evidence="9" key="1">
    <citation type="journal article" date="2014" name="Genome Announc.">
        <title>De novo whole-genome sequence and genome annotation of Lichtheimia ramosa.</title>
        <authorList>
            <person name="Linde J."/>
            <person name="Schwartze V."/>
            <person name="Binder U."/>
            <person name="Lass-Florl C."/>
            <person name="Voigt K."/>
            <person name="Horn F."/>
        </authorList>
    </citation>
    <scope>NUCLEOTIDE SEQUENCE</scope>
    <source>
        <strain evidence="9">JMRC FSU:6197</strain>
    </source>
</reference>
<feature type="domain" description="Yip1" evidence="8">
    <location>
        <begin position="109"/>
        <end position="248"/>
    </location>
</feature>
<protein>
    <recommendedName>
        <fullName evidence="6">Protein YIP</fullName>
    </recommendedName>
</protein>
<keyword evidence="4 6" id="KW-1133">Transmembrane helix</keyword>
<feature type="transmembrane region" description="Helical" evidence="6">
    <location>
        <begin position="174"/>
        <end position="194"/>
    </location>
</feature>
<dbReference type="GO" id="GO:0005802">
    <property type="term" value="C:trans-Golgi network"/>
    <property type="evidence" value="ECO:0007669"/>
    <property type="project" value="TreeGrafter"/>
</dbReference>
<evidence type="ECO:0000313" key="9">
    <source>
        <dbReference type="EMBL" id="CDS06359.1"/>
    </source>
</evidence>
<dbReference type="InterPro" id="IPR006977">
    <property type="entry name" value="Yip1_dom"/>
</dbReference>
<feature type="compositionally biased region" description="Polar residues" evidence="7">
    <location>
        <begin position="1"/>
        <end position="18"/>
    </location>
</feature>
<dbReference type="EMBL" id="LK023319">
    <property type="protein sequence ID" value="CDS06359.1"/>
    <property type="molecule type" value="Genomic_DNA"/>
</dbReference>
<feature type="transmembrane region" description="Helical" evidence="6">
    <location>
        <begin position="141"/>
        <end position="162"/>
    </location>
</feature>
<dbReference type="InterPro" id="IPR045231">
    <property type="entry name" value="Yip1/4-like"/>
</dbReference>
<evidence type="ECO:0000259" key="8">
    <source>
        <dbReference type="Pfam" id="PF04893"/>
    </source>
</evidence>
<evidence type="ECO:0000256" key="5">
    <source>
        <dbReference type="ARBA" id="ARBA00023136"/>
    </source>
</evidence>
<dbReference type="GO" id="GO:0006888">
    <property type="term" value="P:endoplasmic reticulum to Golgi vesicle-mediated transport"/>
    <property type="evidence" value="ECO:0007669"/>
    <property type="project" value="InterPro"/>
</dbReference>
<evidence type="ECO:0000256" key="6">
    <source>
        <dbReference type="RuleBase" id="RU361264"/>
    </source>
</evidence>
<feature type="compositionally biased region" description="Low complexity" evidence="7">
    <location>
        <begin position="58"/>
        <end position="75"/>
    </location>
</feature>